<feature type="region of interest" description="Disordered" evidence="1">
    <location>
        <begin position="118"/>
        <end position="141"/>
    </location>
</feature>
<evidence type="ECO:0000313" key="3">
    <source>
        <dbReference type="EMBL" id="TYR64358.1"/>
    </source>
</evidence>
<dbReference type="Proteomes" id="UP000323242">
    <property type="component" value="Unassembled WGS sequence"/>
</dbReference>
<proteinExistence type="predicted"/>
<evidence type="ECO:0000259" key="2">
    <source>
        <dbReference type="Pfam" id="PF04149"/>
    </source>
</evidence>
<name>A0A5D4JGS3_9ACTN</name>
<dbReference type="EMBL" id="VSZQ01000050">
    <property type="protein sequence ID" value="TYR64358.1"/>
    <property type="molecule type" value="Genomic_DNA"/>
</dbReference>
<accession>A0A5D4JGS3</accession>
<feature type="domain" description="DUF397" evidence="2">
    <location>
        <begin position="7"/>
        <end position="58"/>
    </location>
</feature>
<dbReference type="RefSeq" id="WP_148902372.1">
    <property type="nucleotide sequence ID" value="NZ_VSZQ01000050.1"/>
</dbReference>
<evidence type="ECO:0000313" key="4">
    <source>
        <dbReference type="Proteomes" id="UP000323242"/>
    </source>
</evidence>
<keyword evidence="4" id="KW-1185">Reference proteome</keyword>
<reference evidence="3 4" key="1">
    <citation type="submission" date="2019-08" db="EMBL/GenBank/DDBJ databases">
        <title>Draft genome for granaticin producer strain Streptomyces parvus C05.</title>
        <authorList>
            <person name="Gonzalez-Pimentel J.L."/>
        </authorList>
    </citation>
    <scope>NUCLEOTIDE SEQUENCE [LARGE SCALE GENOMIC DNA]</scope>
    <source>
        <strain evidence="3 4">C05</strain>
    </source>
</reference>
<dbReference type="Pfam" id="PF04149">
    <property type="entry name" value="DUF397"/>
    <property type="match status" value="1"/>
</dbReference>
<protein>
    <submittedName>
        <fullName evidence="3">DUF397 domain-containing protein</fullName>
    </submittedName>
</protein>
<comment type="caution">
    <text evidence="3">The sequence shown here is derived from an EMBL/GenBank/DDBJ whole genome shotgun (WGS) entry which is preliminary data.</text>
</comment>
<evidence type="ECO:0000256" key="1">
    <source>
        <dbReference type="SAM" id="MobiDB-lite"/>
    </source>
</evidence>
<sequence length="141" mass="14482">MVHRVGQWFKSSYSGGSGTECVEVADLFATVGVRDSTRPESPRISVGHEAWAGFVAHVGAKSSCQWPSAVGSGFRGTSTAEHSGPRGSEVAKVGHQMTYAVNLAAVHDVAAACGPGRNVGPSRCHAPRGSNSTASPMISSS</sequence>
<gene>
    <name evidence="3" type="ORF">FY004_11925</name>
</gene>
<dbReference type="AlphaFoldDB" id="A0A5D4JGS3"/>
<organism evidence="3 4">
    <name type="scientific">Streptomyces parvus</name>
    <dbReference type="NCBI Taxonomy" id="66428"/>
    <lineage>
        <taxon>Bacteria</taxon>
        <taxon>Bacillati</taxon>
        <taxon>Actinomycetota</taxon>
        <taxon>Actinomycetes</taxon>
        <taxon>Kitasatosporales</taxon>
        <taxon>Streptomycetaceae</taxon>
        <taxon>Streptomyces</taxon>
    </lineage>
</organism>
<feature type="compositionally biased region" description="Polar residues" evidence="1">
    <location>
        <begin position="129"/>
        <end position="141"/>
    </location>
</feature>
<dbReference type="InterPro" id="IPR007278">
    <property type="entry name" value="DUF397"/>
</dbReference>